<dbReference type="Pfam" id="PF04892">
    <property type="entry name" value="VanZ"/>
    <property type="match status" value="1"/>
</dbReference>
<dbReference type="KEGG" id="acae:HYG86_06930"/>
<proteinExistence type="predicted"/>
<name>A0A7G9W769_ALKCA</name>
<sequence>MFKKIVTVIMAVSWLGIIIWFSLQPKLPIDATSRAKWALTQVESKYTVDGLKKTLSNRSNIIKPAVEVFFRFYGQSDYGSNSKAFNFIVRKIGHFTVYFFLGLFLFGTVRIFTKSPHPWTLLLGLLLAVFDELNQFFSANRVAMLQDVLVDFAGILSSVIFITIITFIYRYIKSLIEKRRLSKVAT</sequence>
<evidence type="ECO:0000313" key="3">
    <source>
        <dbReference type="EMBL" id="QNO14531.1"/>
    </source>
</evidence>
<reference evidence="3 4" key="1">
    <citation type="submission" date="2020-07" db="EMBL/GenBank/DDBJ databases">
        <title>Alkalicella. sp. LB2 genome.</title>
        <authorList>
            <person name="Postec A."/>
            <person name="Quemeneur M."/>
        </authorList>
    </citation>
    <scope>NUCLEOTIDE SEQUENCE [LARGE SCALE GENOMIC DNA]</scope>
    <source>
        <strain evidence="3 4">LB2</strain>
    </source>
</reference>
<gene>
    <name evidence="3" type="ORF">HYG86_06930</name>
</gene>
<dbReference type="EMBL" id="CP058559">
    <property type="protein sequence ID" value="QNO14531.1"/>
    <property type="molecule type" value="Genomic_DNA"/>
</dbReference>
<evidence type="ECO:0000256" key="1">
    <source>
        <dbReference type="SAM" id="Phobius"/>
    </source>
</evidence>
<keyword evidence="1" id="KW-0472">Membrane</keyword>
<dbReference type="RefSeq" id="WP_213168301.1">
    <property type="nucleotide sequence ID" value="NZ_CP058559.1"/>
</dbReference>
<feature type="transmembrane region" description="Helical" evidence="1">
    <location>
        <begin position="5"/>
        <end position="23"/>
    </location>
</feature>
<accession>A0A7G9W769</accession>
<keyword evidence="1" id="KW-1133">Transmembrane helix</keyword>
<dbReference type="InterPro" id="IPR006976">
    <property type="entry name" value="VanZ-like"/>
</dbReference>
<organism evidence="3 4">
    <name type="scientific">Alkalicella caledoniensis</name>
    <dbReference type="NCBI Taxonomy" id="2731377"/>
    <lineage>
        <taxon>Bacteria</taxon>
        <taxon>Bacillati</taxon>
        <taxon>Bacillota</taxon>
        <taxon>Clostridia</taxon>
        <taxon>Eubacteriales</taxon>
        <taxon>Proteinivoracaceae</taxon>
        <taxon>Alkalicella</taxon>
    </lineage>
</organism>
<protein>
    <submittedName>
        <fullName evidence="3">VanZ family protein</fullName>
    </submittedName>
</protein>
<dbReference type="AlphaFoldDB" id="A0A7G9W769"/>
<keyword evidence="4" id="KW-1185">Reference proteome</keyword>
<feature type="transmembrane region" description="Helical" evidence="1">
    <location>
        <begin position="149"/>
        <end position="172"/>
    </location>
</feature>
<dbReference type="NCBIfam" id="NF037970">
    <property type="entry name" value="vanZ_1"/>
    <property type="match status" value="1"/>
</dbReference>
<keyword evidence="1" id="KW-0812">Transmembrane</keyword>
<evidence type="ECO:0000313" key="4">
    <source>
        <dbReference type="Proteomes" id="UP000516160"/>
    </source>
</evidence>
<evidence type="ECO:0000259" key="2">
    <source>
        <dbReference type="Pfam" id="PF04892"/>
    </source>
</evidence>
<feature type="transmembrane region" description="Helical" evidence="1">
    <location>
        <begin position="92"/>
        <end position="112"/>
    </location>
</feature>
<dbReference type="Proteomes" id="UP000516160">
    <property type="component" value="Chromosome"/>
</dbReference>
<feature type="domain" description="VanZ-like" evidence="2">
    <location>
        <begin position="57"/>
        <end position="164"/>
    </location>
</feature>